<evidence type="ECO:0000256" key="8">
    <source>
        <dbReference type="SAM" id="MobiDB-lite"/>
    </source>
</evidence>
<feature type="compositionally biased region" description="Acidic residues" evidence="8">
    <location>
        <begin position="80"/>
        <end position="90"/>
    </location>
</feature>
<feature type="compositionally biased region" description="Basic and acidic residues" evidence="8">
    <location>
        <begin position="378"/>
        <end position="396"/>
    </location>
</feature>
<feature type="domain" description="Helicase ATP-binding" evidence="9">
    <location>
        <begin position="171"/>
        <end position="327"/>
    </location>
</feature>
<dbReference type="GO" id="GO:0016787">
    <property type="term" value="F:hydrolase activity"/>
    <property type="evidence" value="ECO:0007669"/>
    <property type="project" value="UniProtKB-KW"/>
</dbReference>
<dbReference type="Gene3D" id="1.20.1500.20">
    <property type="match status" value="1"/>
</dbReference>
<keyword evidence="6" id="KW-0067">ATP-binding</keyword>
<evidence type="ECO:0000256" key="1">
    <source>
        <dbReference type="ARBA" id="ARBA00004123"/>
    </source>
</evidence>
<dbReference type="PANTHER" id="PTHR12131:SF7">
    <property type="entry name" value="EXOSOME RNA HELICASE MTR4"/>
    <property type="match status" value="1"/>
</dbReference>
<feature type="region of interest" description="Disordered" evidence="8">
    <location>
        <begin position="1"/>
        <end position="99"/>
    </location>
</feature>
<dbReference type="Gene3D" id="3.40.50.300">
    <property type="entry name" value="P-loop containing nucleotide triphosphate hydrolases"/>
    <property type="match status" value="2"/>
</dbReference>
<comment type="similarity">
    <text evidence="2">Belongs to the helicase family. SKI2 subfamily.</text>
</comment>
<evidence type="ECO:0000256" key="3">
    <source>
        <dbReference type="ARBA" id="ARBA00022741"/>
    </source>
</evidence>
<keyword evidence="4" id="KW-0378">Hydrolase</keyword>
<evidence type="ECO:0000256" key="5">
    <source>
        <dbReference type="ARBA" id="ARBA00022806"/>
    </source>
</evidence>
<dbReference type="InterPro" id="IPR001650">
    <property type="entry name" value="Helicase_C-like"/>
</dbReference>
<dbReference type="Pfam" id="PF13234">
    <property type="entry name" value="MTR4_beta-barrel"/>
    <property type="match status" value="1"/>
</dbReference>
<dbReference type="Proteomes" id="UP000696485">
    <property type="component" value="Unassembled WGS sequence"/>
</dbReference>
<comment type="caution">
    <text evidence="11">The sequence shown here is derived from an EMBL/GenBank/DDBJ whole genome shotgun (WGS) entry which is preliminary data.</text>
</comment>
<reference evidence="11" key="1">
    <citation type="journal article" date="2020" name="Fungal Divers.">
        <title>Resolving the Mortierellaceae phylogeny through synthesis of multi-gene phylogenetics and phylogenomics.</title>
        <authorList>
            <person name="Vandepol N."/>
            <person name="Liber J."/>
            <person name="Desiro A."/>
            <person name="Na H."/>
            <person name="Kennedy M."/>
            <person name="Barry K."/>
            <person name="Grigoriev I.V."/>
            <person name="Miller A.N."/>
            <person name="O'Donnell K."/>
            <person name="Stajich J.E."/>
            <person name="Bonito G."/>
        </authorList>
    </citation>
    <scope>NUCLEOTIDE SEQUENCE</scope>
    <source>
        <strain evidence="11">NVP1</strain>
    </source>
</reference>
<dbReference type="Pfam" id="PF08148">
    <property type="entry name" value="DSHCT"/>
    <property type="match status" value="1"/>
</dbReference>
<dbReference type="InterPro" id="IPR012961">
    <property type="entry name" value="Ski2/MTR4_C"/>
</dbReference>
<sequence length="1082" mass="120588">MFSGESDAFDVFTEGQTEDYSTTEVDQAAPRPSRKRHVPPADKQRPSRRIAGASHSESIVVVPSPEEESTQHHPMMVDQQGDEEESDDTSGEAPMPTVTDTFEQDLEREVATSAGLTGKVEGSSIVLGHQVRHQVALPPNWSYTPIQAHVSESPRARTYPFTLDPFQQIATYCIERGESVLVSAHTSAGKTVVAEFAIATALKGKQRVIYTSPIKALSNQKFRELEEQFGDVGLMTGEVTINPSASCLVMTTEILRSMLYRGSEVMREVAWVIFDEIHYMKDPERGVVWEETIIMLPRNCHYVFLSATIPNAMQFAEWICQNKAQPCHVVSTNFRPTPLQHYLFAQGDSGIHLVVDEKGQFREESFQRAIEAIGPSSTKEKGGSREDKRGAKAKENDGPTDIYKIVKMILMKKFHPVIVFSFSKLECEAYAHQVSKLEFNNAEESAMVDNVVDNALDPLSESDKTLPQITTIRTLLRRGIGVHHAGLLPILKEVIEILFQEGLLKVLFATETFSIGLNMPARTVVFTSVQKFDGKERRWISGGEYIQMSGRAGRRGLDERGIVIMMIDEKMEPEVARGMVLGATDPLNSAFKLSYQMILNLMLVEGVSPEYMTKKSFITFQTQLQIPRLERKLKVLDAKKKAIVIKNEESIGSYHSIREQLDNCSRALTNYYGRANIMDSYLRPGRVVRIHHEGQDFGWGRLTKKPIYYAMHGMHILEVLVNCAVGTVVSLDPTGVATGLKPCSTTTTATTATSATTTTGSQEGDLVIVPLPAASVTGIASTWMNAVKAGPQALQSAFKNLQGLQKWFPDGLPLLDLIEDIGLGDVSLKAIVRKVELLEGQLYKHPLSKASADKRREDYGQFLEKLAIVDEMVMVERELKQAIGSVELKELHKRKRVLRMLGYISHADVVELKGRVACEITNKDVLVLTEMLFTGAFNNLTVPQTVALMSCFAFTEKIDKEGGVLEELEIPKRLLHDAAKKVAQASKEALVEIDETEYVQSFRTELMDVVFAWSKGSTFLEICGMTEAFEGTIVRVFRLLEEQLRQMGAAARAMGNQELQDKFEEGIKSIKRDIVFAPSLYI</sequence>
<feature type="region of interest" description="Disordered" evidence="8">
    <location>
        <begin position="372"/>
        <end position="396"/>
    </location>
</feature>
<dbReference type="PROSITE" id="PS51194">
    <property type="entry name" value="HELICASE_CTER"/>
    <property type="match status" value="1"/>
</dbReference>
<accession>A0A9P5VRE5</accession>
<dbReference type="SUPFAM" id="SSF52540">
    <property type="entry name" value="P-loop containing nucleoside triphosphate hydrolases"/>
    <property type="match status" value="1"/>
</dbReference>
<keyword evidence="3" id="KW-0547">Nucleotide-binding</keyword>
<evidence type="ECO:0000259" key="9">
    <source>
        <dbReference type="PROSITE" id="PS51192"/>
    </source>
</evidence>
<dbReference type="GO" id="GO:0005524">
    <property type="term" value="F:ATP binding"/>
    <property type="evidence" value="ECO:0007669"/>
    <property type="project" value="UniProtKB-KW"/>
</dbReference>
<feature type="compositionally biased region" description="Polar residues" evidence="8">
    <location>
        <begin position="14"/>
        <end position="25"/>
    </location>
</feature>
<dbReference type="InterPro" id="IPR050699">
    <property type="entry name" value="RNA-DNA_Helicase"/>
</dbReference>
<gene>
    <name evidence="11" type="primary">MTR4_1</name>
    <name evidence="11" type="ORF">BG006_002806</name>
</gene>
<evidence type="ECO:0000313" key="12">
    <source>
        <dbReference type="Proteomes" id="UP000696485"/>
    </source>
</evidence>
<dbReference type="InterPro" id="IPR011545">
    <property type="entry name" value="DEAD/DEAH_box_helicase_dom"/>
</dbReference>
<evidence type="ECO:0000259" key="10">
    <source>
        <dbReference type="PROSITE" id="PS51194"/>
    </source>
</evidence>
<dbReference type="Pfam" id="PF00270">
    <property type="entry name" value="DEAD"/>
    <property type="match status" value="1"/>
</dbReference>
<dbReference type="PIRSF" id="PIRSF005198">
    <property type="entry name" value="Antiviral_helicase_SKI2"/>
    <property type="match status" value="1"/>
</dbReference>
<dbReference type="PANTHER" id="PTHR12131">
    <property type="entry name" value="ATP-DEPENDENT RNA AND DNA HELICASE"/>
    <property type="match status" value="1"/>
</dbReference>
<comment type="subcellular location">
    <subcellularLocation>
        <location evidence="1">Nucleus</location>
    </subcellularLocation>
</comment>
<dbReference type="InterPro" id="IPR048392">
    <property type="entry name" value="MTR4-like_stalk"/>
</dbReference>
<dbReference type="CDD" id="cd18024">
    <property type="entry name" value="DEXHc_Mtr4-like"/>
    <property type="match status" value="1"/>
</dbReference>
<dbReference type="PROSITE" id="PS51192">
    <property type="entry name" value="HELICASE_ATP_BIND_1"/>
    <property type="match status" value="1"/>
</dbReference>
<feature type="domain" description="Helicase C-terminal" evidence="10">
    <location>
        <begin position="401"/>
        <end position="602"/>
    </location>
</feature>
<dbReference type="GO" id="GO:0006401">
    <property type="term" value="P:RNA catabolic process"/>
    <property type="evidence" value="ECO:0007669"/>
    <property type="project" value="InterPro"/>
</dbReference>
<organism evidence="11 12">
    <name type="scientific">Podila minutissima</name>
    <dbReference type="NCBI Taxonomy" id="64525"/>
    <lineage>
        <taxon>Eukaryota</taxon>
        <taxon>Fungi</taxon>
        <taxon>Fungi incertae sedis</taxon>
        <taxon>Mucoromycota</taxon>
        <taxon>Mortierellomycotina</taxon>
        <taxon>Mortierellomycetes</taxon>
        <taxon>Mortierellales</taxon>
        <taxon>Mortierellaceae</taxon>
        <taxon>Podila</taxon>
    </lineage>
</organism>
<protein>
    <submittedName>
        <fullName evidence="11">ATP-dependent RNA helicase mtr4</fullName>
    </submittedName>
</protein>
<dbReference type="CDD" id="cd18795">
    <property type="entry name" value="SF2_C_Ski2"/>
    <property type="match status" value="1"/>
</dbReference>
<dbReference type="SMART" id="SM01142">
    <property type="entry name" value="DSHCT"/>
    <property type="match status" value="1"/>
</dbReference>
<evidence type="ECO:0000256" key="7">
    <source>
        <dbReference type="ARBA" id="ARBA00023242"/>
    </source>
</evidence>
<dbReference type="SMART" id="SM00490">
    <property type="entry name" value="HELICc"/>
    <property type="match status" value="1"/>
</dbReference>
<keyword evidence="5 11" id="KW-0347">Helicase</keyword>
<dbReference type="InterPro" id="IPR025696">
    <property type="entry name" value="Beta-barrel_MTR4"/>
</dbReference>
<evidence type="ECO:0000256" key="2">
    <source>
        <dbReference type="ARBA" id="ARBA00010140"/>
    </source>
</evidence>
<keyword evidence="12" id="KW-1185">Reference proteome</keyword>
<dbReference type="FunFam" id="3.40.50.300:FF:000141">
    <property type="entry name" value="ATP-dependent RNA helicase DOB1"/>
    <property type="match status" value="1"/>
</dbReference>
<proteinExistence type="inferred from homology"/>
<dbReference type="GO" id="GO:0003723">
    <property type="term" value="F:RNA binding"/>
    <property type="evidence" value="ECO:0007669"/>
    <property type="project" value="InterPro"/>
</dbReference>
<dbReference type="SMART" id="SM00487">
    <property type="entry name" value="DEXDc"/>
    <property type="match status" value="1"/>
</dbReference>
<dbReference type="InterPro" id="IPR016438">
    <property type="entry name" value="SKI2-like"/>
</dbReference>
<dbReference type="InterPro" id="IPR027417">
    <property type="entry name" value="P-loop_NTPase"/>
</dbReference>
<keyword evidence="7" id="KW-0539">Nucleus</keyword>
<dbReference type="GO" id="GO:0003724">
    <property type="term" value="F:RNA helicase activity"/>
    <property type="evidence" value="ECO:0007669"/>
    <property type="project" value="InterPro"/>
</dbReference>
<dbReference type="Pfam" id="PF21408">
    <property type="entry name" value="MTR4-like_stalk"/>
    <property type="match status" value="1"/>
</dbReference>
<dbReference type="GO" id="GO:0005634">
    <property type="term" value="C:nucleus"/>
    <property type="evidence" value="ECO:0007669"/>
    <property type="project" value="UniProtKB-SubCell"/>
</dbReference>
<evidence type="ECO:0000313" key="11">
    <source>
        <dbReference type="EMBL" id="KAF9337771.1"/>
    </source>
</evidence>
<evidence type="ECO:0000256" key="6">
    <source>
        <dbReference type="ARBA" id="ARBA00022840"/>
    </source>
</evidence>
<dbReference type="Pfam" id="PF00271">
    <property type="entry name" value="Helicase_C"/>
    <property type="match status" value="1"/>
</dbReference>
<name>A0A9P5VRE5_9FUNG</name>
<dbReference type="GO" id="GO:0000460">
    <property type="term" value="P:maturation of 5.8S rRNA"/>
    <property type="evidence" value="ECO:0007669"/>
    <property type="project" value="TreeGrafter"/>
</dbReference>
<evidence type="ECO:0000256" key="4">
    <source>
        <dbReference type="ARBA" id="ARBA00022801"/>
    </source>
</evidence>
<dbReference type="InterPro" id="IPR014001">
    <property type="entry name" value="Helicase_ATP-bd"/>
</dbReference>
<dbReference type="FunFam" id="3.40.50.300:FF:000083">
    <property type="entry name" value="ATP-dependent RNA helicase DOB1"/>
    <property type="match status" value="1"/>
</dbReference>
<dbReference type="EMBL" id="JAAAUY010000017">
    <property type="protein sequence ID" value="KAF9337771.1"/>
    <property type="molecule type" value="Genomic_DNA"/>
</dbReference>
<dbReference type="Gene3D" id="1.10.3380.30">
    <property type="match status" value="1"/>
</dbReference>
<dbReference type="AlphaFoldDB" id="A0A9P5VRE5"/>